<dbReference type="PANTHER" id="PTHR32060">
    <property type="entry name" value="TAIL-SPECIFIC PROTEASE"/>
    <property type="match status" value="1"/>
</dbReference>
<dbReference type="Pfam" id="PF03572">
    <property type="entry name" value="Peptidase_S41"/>
    <property type="match status" value="1"/>
</dbReference>
<name>A0A7W6P4D3_9SPHI</name>
<keyword evidence="1" id="KW-0732">Signal</keyword>
<evidence type="ECO:0000313" key="4">
    <source>
        <dbReference type="Proteomes" id="UP000532273"/>
    </source>
</evidence>
<dbReference type="InterPro" id="IPR029045">
    <property type="entry name" value="ClpP/crotonase-like_dom_sf"/>
</dbReference>
<dbReference type="EMBL" id="JACIEF010000002">
    <property type="protein sequence ID" value="MBB4107434.1"/>
    <property type="molecule type" value="Genomic_DNA"/>
</dbReference>
<dbReference type="RefSeq" id="WP_183761432.1">
    <property type="nucleotide sequence ID" value="NZ_BMHZ01000001.1"/>
</dbReference>
<reference evidence="3 4" key="1">
    <citation type="submission" date="2020-08" db="EMBL/GenBank/DDBJ databases">
        <title>Genomic Encyclopedia of Type Strains, Phase IV (KMG-IV): sequencing the most valuable type-strain genomes for metagenomic binning, comparative biology and taxonomic classification.</title>
        <authorList>
            <person name="Goeker M."/>
        </authorList>
    </citation>
    <scope>NUCLEOTIDE SEQUENCE [LARGE SCALE GENOMIC DNA]</scope>
    <source>
        <strain evidence="3 4">DSM 100774</strain>
    </source>
</reference>
<proteinExistence type="predicted"/>
<dbReference type="SMART" id="SM00245">
    <property type="entry name" value="TSPc"/>
    <property type="match status" value="1"/>
</dbReference>
<gene>
    <name evidence="3" type="ORF">GGQ60_001415</name>
</gene>
<dbReference type="AlphaFoldDB" id="A0A7W6P4D3"/>
<protein>
    <recommendedName>
        <fullName evidence="2">Tail specific protease domain-containing protein</fullName>
    </recommendedName>
</protein>
<feature type="chain" id="PRO_5030602419" description="Tail specific protease domain-containing protein" evidence="1">
    <location>
        <begin position="27"/>
        <end position="484"/>
    </location>
</feature>
<feature type="signal peptide" evidence="1">
    <location>
        <begin position="1"/>
        <end position="26"/>
    </location>
</feature>
<sequence>MKYLSSVMKQFLSVTFLLLHSLLLLAQPNTAFDPQRTITADSARRSITELMGEMAKKHPGFYRYTSKPEFAHFIDSSLAAIKGPMDQLQYFRTIKPLIAKVRCVHTNVSLSGEYMDFLNKQQNMLPLDVYFIGEKAYISKNYSGNGAVPVGAELLSINGHSITAIRARLFEMIPSDGFNQTWKYQAINNRFAQAYRANYELSDSYKIRVATDQGEKEFDLAAVRNEVIPVPAIMDLGNKPRLSFSIKEAVGTLTIRSFGETDIKAGKQQFRKFIAGVFKELKEQHIQKLVIDLRNNTGGSDPNAVLLSRYLINQPFRYWDRIEVTEPFALSLKGSAKLIYGKPVKMDSVYLWRKSKFTREFDFYEVQQPEADVYTGKVVVLVNGACLSSCADLSAVLQYNKRALFVGEETGGGYQGNNSGLMPEAKLDFGLKVSIPLLKYVNAVDLHKNFGRGTLPDVVVQPALADRLKGNDVVLQTALKQLDD</sequence>
<comment type="caution">
    <text evidence="3">The sequence shown here is derived from an EMBL/GenBank/DDBJ whole genome shotgun (WGS) entry which is preliminary data.</text>
</comment>
<evidence type="ECO:0000256" key="1">
    <source>
        <dbReference type="SAM" id="SignalP"/>
    </source>
</evidence>
<dbReference type="SUPFAM" id="SSF52096">
    <property type="entry name" value="ClpP/crotonase"/>
    <property type="match status" value="1"/>
</dbReference>
<organism evidence="3 4">
    <name type="scientific">Pedobacter zeae</name>
    <dbReference type="NCBI Taxonomy" id="1737356"/>
    <lineage>
        <taxon>Bacteria</taxon>
        <taxon>Pseudomonadati</taxon>
        <taxon>Bacteroidota</taxon>
        <taxon>Sphingobacteriia</taxon>
        <taxon>Sphingobacteriales</taxon>
        <taxon>Sphingobacteriaceae</taxon>
        <taxon>Pedobacter</taxon>
    </lineage>
</organism>
<feature type="domain" description="Tail specific protease" evidence="2">
    <location>
        <begin position="215"/>
        <end position="461"/>
    </location>
</feature>
<dbReference type="GO" id="GO:0004175">
    <property type="term" value="F:endopeptidase activity"/>
    <property type="evidence" value="ECO:0007669"/>
    <property type="project" value="TreeGrafter"/>
</dbReference>
<dbReference type="GO" id="GO:0008236">
    <property type="term" value="F:serine-type peptidase activity"/>
    <property type="evidence" value="ECO:0007669"/>
    <property type="project" value="InterPro"/>
</dbReference>
<dbReference type="Gene3D" id="3.90.226.10">
    <property type="entry name" value="2-enoyl-CoA Hydratase, Chain A, domain 1"/>
    <property type="match status" value="1"/>
</dbReference>
<dbReference type="PANTHER" id="PTHR32060:SF22">
    <property type="entry name" value="CARBOXYL-TERMINAL-PROCESSING PEPTIDASE 3, CHLOROPLASTIC"/>
    <property type="match status" value="1"/>
</dbReference>
<dbReference type="InterPro" id="IPR005151">
    <property type="entry name" value="Tail-specific_protease"/>
</dbReference>
<evidence type="ECO:0000259" key="2">
    <source>
        <dbReference type="SMART" id="SM00245"/>
    </source>
</evidence>
<accession>A0A7W6P4D3</accession>
<evidence type="ECO:0000313" key="3">
    <source>
        <dbReference type="EMBL" id="MBB4107434.1"/>
    </source>
</evidence>
<dbReference type="Proteomes" id="UP000532273">
    <property type="component" value="Unassembled WGS sequence"/>
</dbReference>
<dbReference type="GO" id="GO:0006508">
    <property type="term" value="P:proteolysis"/>
    <property type="evidence" value="ECO:0007669"/>
    <property type="project" value="InterPro"/>
</dbReference>